<keyword evidence="4 5" id="KW-0472">Membrane</keyword>
<evidence type="ECO:0000256" key="4">
    <source>
        <dbReference type="ARBA" id="ARBA00023136"/>
    </source>
</evidence>
<feature type="transmembrane region" description="Helical" evidence="5">
    <location>
        <begin position="12"/>
        <end position="32"/>
    </location>
</feature>
<protein>
    <submittedName>
        <fullName evidence="7">Phosphatase PAP2 family protein</fullName>
    </submittedName>
</protein>
<dbReference type="Proteomes" id="UP001597343">
    <property type="component" value="Unassembled WGS sequence"/>
</dbReference>
<comment type="subcellular location">
    <subcellularLocation>
        <location evidence="1">Membrane</location>
        <topology evidence="1">Multi-pass membrane protein</topology>
    </subcellularLocation>
</comment>
<evidence type="ECO:0000259" key="6">
    <source>
        <dbReference type="SMART" id="SM00014"/>
    </source>
</evidence>
<keyword evidence="8" id="KW-1185">Reference proteome</keyword>
<dbReference type="Pfam" id="PF14378">
    <property type="entry name" value="PAP2_3"/>
    <property type="match status" value="1"/>
</dbReference>
<sequence>MKRIVRGLKKLELYELVGIVVSLIALSLFFAYGDDVDALQGQAGWHYQPVIWIWNIYSDFIPKAILAALLFLVSFGWWKHRSIGWGLMQTWNGVRIFLPFCVLLIIYRALNFYIPLFSPVDRDGWLMAIDSWIFGEQPVLWMQQWIHPLATDFFSFVYMIWFPMIFLTLLLMMLKSKTAVTSYVTSVLFCFYLGYFCYTLVPAVGPLYALQHVFTVDLGGGALTSLQNSVVIQEDLSVPRDVFPSLHTAISCVMLFYVGKFYRKLLWVYAPLVVSILISTVYLRYHYAIDVIAGILLASAMCYFGMRWNGWWRARRERQRTERAVSSPVKMS</sequence>
<keyword evidence="3 5" id="KW-1133">Transmembrane helix</keyword>
<proteinExistence type="predicted"/>
<dbReference type="PANTHER" id="PTHR31310">
    <property type="match status" value="1"/>
</dbReference>
<feature type="transmembrane region" description="Helical" evidence="5">
    <location>
        <begin position="52"/>
        <end position="75"/>
    </location>
</feature>
<reference evidence="8" key="1">
    <citation type="journal article" date="2019" name="Int. J. Syst. Evol. Microbiol.">
        <title>The Global Catalogue of Microorganisms (GCM) 10K type strain sequencing project: providing services to taxonomists for standard genome sequencing and annotation.</title>
        <authorList>
            <consortium name="The Broad Institute Genomics Platform"/>
            <consortium name="The Broad Institute Genome Sequencing Center for Infectious Disease"/>
            <person name="Wu L."/>
            <person name="Ma J."/>
        </authorList>
    </citation>
    <scope>NUCLEOTIDE SEQUENCE [LARGE SCALE GENOMIC DNA]</scope>
    <source>
        <strain evidence="8">CGMCC 1.13574</strain>
    </source>
</reference>
<gene>
    <name evidence="7" type="ORF">ACFSOY_17870</name>
</gene>
<accession>A0ABW5A225</accession>
<dbReference type="RefSeq" id="WP_386048974.1">
    <property type="nucleotide sequence ID" value="NZ_JBHUIO010000011.1"/>
</dbReference>
<evidence type="ECO:0000256" key="1">
    <source>
        <dbReference type="ARBA" id="ARBA00004141"/>
    </source>
</evidence>
<organism evidence="7 8">
    <name type="scientific">Tumebacillus lipolyticus</name>
    <dbReference type="NCBI Taxonomy" id="1280370"/>
    <lineage>
        <taxon>Bacteria</taxon>
        <taxon>Bacillati</taxon>
        <taxon>Bacillota</taxon>
        <taxon>Bacilli</taxon>
        <taxon>Bacillales</taxon>
        <taxon>Alicyclobacillaceae</taxon>
        <taxon>Tumebacillus</taxon>
    </lineage>
</organism>
<dbReference type="SMART" id="SM00014">
    <property type="entry name" value="acidPPc"/>
    <property type="match status" value="1"/>
</dbReference>
<evidence type="ECO:0000256" key="5">
    <source>
        <dbReference type="SAM" id="Phobius"/>
    </source>
</evidence>
<comment type="caution">
    <text evidence="7">The sequence shown here is derived from an EMBL/GenBank/DDBJ whole genome shotgun (WGS) entry which is preliminary data.</text>
</comment>
<feature type="transmembrane region" description="Helical" evidence="5">
    <location>
        <begin position="291"/>
        <end position="310"/>
    </location>
</feature>
<keyword evidence="2 5" id="KW-0812">Transmembrane</keyword>
<evidence type="ECO:0000313" key="8">
    <source>
        <dbReference type="Proteomes" id="UP001597343"/>
    </source>
</evidence>
<dbReference type="EMBL" id="JBHUIO010000011">
    <property type="protein sequence ID" value="MFD2171834.1"/>
    <property type="molecule type" value="Genomic_DNA"/>
</dbReference>
<dbReference type="SUPFAM" id="SSF48317">
    <property type="entry name" value="Acid phosphatase/Vanadium-dependent haloperoxidase"/>
    <property type="match status" value="1"/>
</dbReference>
<feature type="transmembrane region" description="Helical" evidence="5">
    <location>
        <begin position="96"/>
        <end position="117"/>
    </location>
</feature>
<feature type="transmembrane region" description="Helical" evidence="5">
    <location>
        <begin position="266"/>
        <end position="285"/>
    </location>
</feature>
<evidence type="ECO:0000256" key="3">
    <source>
        <dbReference type="ARBA" id="ARBA00022989"/>
    </source>
</evidence>
<name>A0ABW5A225_9BACL</name>
<evidence type="ECO:0000256" key="2">
    <source>
        <dbReference type="ARBA" id="ARBA00022692"/>
    </source>
</evidence>
<dbReference type="InterPro" id="IPR036938">
    <property type="entry name" value="PAP2/HPO_sf"/>
</dbReference>
<feature type="transmembrane region" description="Helical" evidence="5">
    <location>
        <begin position="242"/>
        <end position="259"/>
    </location>
</feature>
<evidence type="ECO:0000313" key="7">
    <source>
        <dbReference type="EMBL" id="MFD2171834.1"/>
    </source>
</evidence>
<feature type="transmembrane region" description="Helical" evidence="5">
    <location>
        <begin position="153"/>
        <end position="173"/>
    </location>
</feature>
<feature type="transmembrane region" description="Helical" evidence="5">
    <location>
        <begin position="180"/>
        <end position="201"/>
    </location>
</feature>
<feature type="domain" description="Phosphatidic acid phosphatase type 2/haloperoxidase" evidence="6">
    <location>
        <begin position="209"/>
        <end position="306"/>
    </location>
</feature>
<dbReference type="InterPro" id="IPR026841">
    <property type="entry name" value="Aur1/Ipt1"/>
</dbReference>
<dbReference type="PANTHER" id="PTHR31310:SF7">
    <property type="entry name" value="PA-PHOSPHATASE RELATED-FAMILY PROTEIN DDB_G0268928"/>
    <property type="match status" value="1"/>
</dbReference>
<dbReference type="InterPro" id="IPR000326">
    <property type="entry name" value="PAP2/HPO"/>
</dbReference>
<dbReference type="Gene3D" id="1.20.144.10">
    <property type="entry name" value="Phosphatidic acid phosphatase type 2/haloperoxidase"/>
    <property type="match status" value="1"/>
</dbReference>
<dbReference type="InterPro" id="IPR052185">
    <property type="entry name" value="IPC_Synthase-Related"/>
</dbReference>